<dbReference type="EMBL" id="AP006619">
    <property type="protein sequence ID" value="BAD60568.1"/>
    <property type="molecule type" value="Genomic_DNA"/>
</dbReference>
<accession>Q5YMM3</accession>
<feature type="transmembrane region" description="Helical" evidence="5">
    <location>
        <begin position="74"/>
        <end position="99"/>
    </location>
</feature>
<organism evidence="6 7">
    <name type="scientific">Nocardia farcinica (strain IFM 10152)</name>
    <dbReference type="NCBI Taxonomy" id="247156"/>
    <lineage>
        <taxon>Bacteria</taxon>
        <taxon>Bacillati</taxon>
        <taxon>Actinomycetota</taxon>
        <taxon>Actinomycetes</taxon>
        <taxon>Mycobacteriales</taxon>
        <taxon>Nocardiaceae</taxon>
        <taxon>Nocardia</taxon>
    </lineage>
</organism>
<dbReference type="Proteomes" id="UP000006820">
    <property type="component" value="Plasmid pNF1"/>
</dbReference>
<dbReference type="PANTHER" id="PTHR12714:SF9">
    <property type="entry name" value="PROTEIN-S-ISOPRENYLCYSTEINE O-METHYLTRANSFERASE"/>
    <property type="match status" value="1"/>
</dbReference>
<evidence type="ECO:0008006" key="8">
    <source>
        <dbReference type="Google" id="ProtNLM"/>
    </source>
</evidence>
<reference evidence="6 7" key="1">
    <citation type="journal article" date="2004" name="Proc. Natl. Acad. Sci. U.S.A.">
        <title>The complete genomic sequence of Nocardia farcinica IFM 10152.</title>
        <authorList>
            <person name="Ishikawa J."/>
            <person name="Yamashita A."/>
            <person name="Mikami Y."/>
            <person name="Hoshino Y."/>
            <person name="Kurita H."/>
            <person name="Hotta K."/>
            <person name="Shiba T."/>
            <person name="Hattori M."/>
        </authorList>
    </citation>
    <scope>NUCLEOTIDE SEQUENCE [LARGE SCALE GENOMIC DNA]</scope>
    <source>
        <strain evidence="6 7">IFM 10152</strain>
        <plasmid evidence="7">Plasmid pNF1</plasmid>
    </source>
</reference>
<dbReference type="InterPro" id="IPR007318">
    <property type="entry name" value="Phopholipid_MeTrfase"/>
</dbReference>
<evidence type="ECO:0000256" key="4">
    <source>
        <dbReference type="ARBA" id="ARBA00023136"/>
    </source>
</evidence>
<dbReference type="OrthoDB" id="941586at2"/>
<dbReference type="GO" id="GO:0012505">
    <property type="term" value="C:endomembrane system"/>
    <property type="evidence" value="ECO:0007669"/>
    <property type="project" value="UniProtKB-SubCell"/>
</dbReference>
<proteinExistence type="predicted"/>
<name>Q5YMM3_NOCFA</name>
<evidence type="ECO:0000256" key="3">
    <source>
        <dbReference type="ARBA" id="ARBA00022989"/>
    </source>
</evidence>
<evidence type="ECO:0000256" key="1">
    <source>
        <dbReference type="ARBA" id="ARBA00004127"/>
    </source>
</evidence>
<evidence type="ECO:0000256" key="5">
    <source>
        <dbReference type="SAM" id="Phobius"/>
    </source>
</evidence>
<keyword evidence="6" id="KW-0614">Plasmid</keyword>
<keyword evidence="7" id="KW-1185">Reference proteome</keyword>
<dbReference type="GeneID" id="61136276"/>
<protein>
    <recommendedName>
        <fullName evidence="8">Isoprenylcysteine carboxyl methyltransferase</fullName>
    </recommendedName>
</protein>
<dbReference type="HOGENOM" id="CLU_065200_7_1_11"/>
<keyword evidence="4 5" id="KW-0472">Membrane</keyword>
<keyword evidence="2 5" id="KW-0812">Transmembrane</keyword>
<dbReference type="Pfam" id="PF04191">
    <property type="entry name" value="PEMT"/>
    <property type="match status" value="1"/>
</dbReference>
<feature type="transmembrane region" description="Helical" evidence="5">
    <location>
        <begin position="43"/>
        <end position="62"/>
    </location>
</feature>
<dbReference type="Gene3D" id="1.20.120.1630">
    <property type="match status" value="1"/>
</dbReference>
<dbReference type="AlphaFoldDB" id="Q5YMM3"/>
<evidence type="ECO:0000313" key="7">
    <source>
        <dbReference type="Proteomes" id="UP000006820"/>
    </source>
</evidence>
<evidence type="ECO:0000256" key="2">
    <source>
        <dbReference type="ARBA" id="ARBA00022692"/>
    </source>
</evidence>
<dbReference type="GO" id="GO:0016740">
    <property type="term" value="F:transferase activity"/>
    <property type="evidence" value="ECO:0007669"/>
    <property type="project" value="UniProtKB-ARBA"/>
</dbReference>
<dbReference type="KEGG" id="nfa:PNF1_430"/>
<dbReference type="RefSeq" id="WP_011212250.1">
    <property type="nucleotide sequence ID" value="NC_006362.1"/>
</dbReference>
<keyword evidence="3 5" id="KW-1133">Transmembrane helix</keyword>
<dbReference type="eggNOG" id="COG2020">
    <property type="taxonomic scope" value="Bacteria"/>
</dbReference>
<evidence type="ECO:0000313" key="6">
    <source>
        <dbReference type="EMBL" id="BAD60568.1"/>
    </source>
</evidence>
<gene>
    <name evidence="6" type="ordered locus">PNF1_430</name>
</gene>
<comment type="subcellular location">
    <subcellularLocation>
        <location evidence="1">Endomembrane system</location>
        <topology evidence="1">Multi-pass membrane protein</topology>
    </subcellularLocation>
</comment>
<dbReference type="PANTHER" id="PTHR12714">
    <property type="entry name" value="PROTEIN-S ISOPRENYLCYSTEINE O-METHYLTRANSFERASE"/>
    <property type="match status" value="1"/>
</dbReference>
<sequence length="203" mass="21514">MTAWWALALYLLFAALGFGWRSWRQHRATGSTGFRGISGRPGSLEWIAGVGFLLAIGVGVAAPLLQLADLVAPVAILTAAPIQGIGLVAALAGIAATVYAQNQMGDSWRIGVDDTETTTLVRTGVFRLVRNPIFTAMLLFAAGITLLIPNPVAVAGFALLLTTIELQVRIVEEPYLTRVHGPDYQAYLASTGRFAPGIGRARA</sequence>
<feature type="transmembrane region" description="Helical" evidence="5">
    <location>
        <begin position="133"/>
        <end position="161"/>
    </location>
</feature>
<geneLocation type="plasmid" evidence="6 7">
    <name>pNF1</name>
</geneLocation>